<dbReference type="PIRSF" id="PIRSF000505">
    <property type="entry name" value="EPSPS"/>
    <property type="match status" value="1"/>
</dbReference>
<feature type="binding site" evidence="7">
    <location>
        <position position="183"/>
    </location>
    <ligand>
        <name>phosphoenolpyruvate</name>
        <dbReference type="ChEBI" id="CHEBI:58702"/>
    </ligand>
</feature>
<comment type="subcellular location">
    <subcellularLocation>
        <location evidence="7">Cytoplasm</location>
    </subcellularLocation>
</comment>
<feature type="binding site" evidence="7">
    <location>
        <position position="181"/>
    </location>
    <ligand>
        <name>3-phosphoshikimate</name>
        <dbReference type="ChEBI" id="CHEBI:145989"/>
    </ligand>
</feature>
<dbReference type="InterPro" id="IPR013792">
    <property type="entry name" value="RNA3'P_cycl/enolpyr_Trfase_a/b"/>
</dbReference>
<dbReference type="GO" id="GO:0005737">
    <property type="term" value="C:cytoplasm"/>
    <property type="evidence" value="ECO:0007669"/>
    <property type="project" value="UniProtKB-SubCell"/>
</dbReference>
<proteinExistence type="inferred from homology"/>
<evidence type="ECO:0000256" key="3">
    <source>
        <dbReference type="ARBA" id="ARBA00022605"/>
    </source>
</evidence>
<dbReference type="Proteomes" id="UP000886890">
    <property type="component" value="Unassembled WGS sequence"/>
</dbReference>
<dbReference type="GO" id="GO:0003866">
    <property type="term" value="F:3-phosphoshikimate 1-carboxyvinyltransferase activity"/>
    <property type="evidence" value="ECO:0007669"/>
    <property type="project" value="UniProtKB-UniRule"/>
</dbReference>
<accession>A0A9D2BIF2</accession>
<dbReference type="InterPro" id="IPR036968">
    <property type="entry name" value="Enolpyruvate_Tfrase_sf"/>
</dbReference>
<keyword evidence="7" id="KW-0963">Cytoplasm</keyword>
<dbReference type="EMBL" id="DXEK01000156">
    <property type="protein sequence ID" value="HIX77770.1"/>
    <property type="molecule type" value="Genomic_DNA"/>
</dbReference>
<comment type="pathway">
    <text evidence="1 7">Metabolic intermediate biosynthesis; chorismate biosynthesis; chorismate from D-erythrose 4-phosphate and phosphoenolpyruvate: step 6/7.</text>
</comment>
<comment type="catalytic activity">
    <reaction evidence="6">
        <text>3-phosphoshikimate + phosphoenolpyruvate = 5-O-(1-carboxyvinyl)-3-phosphoshikimate + phosphate</text>
        <dbReference type="Rhea" id="RHEA:21256"/>
        <dbReference type="ChEBI" id="CHEBI:43474"/>
        <dbReference type="ChEBI" id="CHEBI:57701"/>
        <dbReference type="ChEBI" id="CHEBI:58702"/>
        <dbReference type="ChEBI" id="CHEBI:145989"/>
        <dbReference type="EC" id="2.5.1.19"/>
    </reaction>
    <physiologicalReaction direction="left-to-right" evidence="6">
        <dbReference type="Rhea" id="RHEA:21257"/>
    </physiologicalReaction>
</comment>
<feature type="domain" description="Enolpyruvate transferase" evidence="8">
    <location>
        <begin position="27"/>
        <end position="433"/>
    </location>
</feature>
<evidence type="ECO:0000256" key="1">
    <source>
        <dbReference type="ARBA" id="ARBA00004811"/>
    </source>
</evidence>
<feature type="binding site" evidence="7">
    <location>
        <position position="353"/>
    </location>
    <ligand>
        <name>3-phosphoshikimate</name>
        <dbReference type="ChEBI" id="CHEBI:145989"/>
    </ligand>
</feature>
<feature type="binding site" evidence="7">
    <location>
        <position position="326"/>
    </location>
    <ligand>
        <name>3-phosphoshikimate</name>
        <dbReference type="ChEBI" id="CHEBI:145989"/>
    </ligand>
</feature>
<keyword evidence="5 7" id="KW-0057">Aromatic amino acid biosynthesis</keyword>
<comment type="subunit">
    <text evidence="7">Monomer.</text>
</comment>
<comment type="similarity">
    <text evidence="2 7">Belongs to the EPSP synthase family.</text>
</comment>
<evidence type="ECO:0000313" key="9">
    <source>
        <dbReference type="EMBL" id="HIX77770.1"/>
    </source>
</evidence>
<dbReference type="PANTHER" id="PTHR21090:SF5">
    <property type="entry name" value="PENTAFUNCTIONAL AROM POLYPEPTIDE"/>
    <property type="match status" value="1"/>
</dbReference>
<organism evidence="9 10">
    <name type="scientific">Candidatus Fusicatenibacter merdavium</name>
    <dbReference type="NCBI Taxonomy" id="2838600"/>
    <lineage>
        <taxon>Bacteria</taxon>
        <taxon>Bacillati</taxon>
        <taxon>Bacillota</taxon>
        <taxon>Clostridia</taxon>
        <taxon>Lachnospirales</taxon>
        <taxon>Lachnospiraceae</taxon>
        <taxon>Fusicatenibacter</taxon>
    </lineage>
</organism>
<feature type="binding site" evidence="7">
    <location>
        <position position="183"/>
    </location>
    <ligand>
        <name>3-phosphoshikimate</name>
        <dbReference type="ChEBI" id="CHEBI:145989"/>
    </ligand>
</feature>
<protein>
    <recommendedName>
        <fullName evidence="7">3-phosphoshikimate 1-carboxyvinyltransferase</fullName>
        <ecNumber evidence="7">2.5.1.19</ecNumber>
    </recommendedName>
    <alternativeName>
        <fullName evidence="7">5-enolpyruvylshikimate-3-phosphate synthase</fullName>
        <shortName evidence="7">EPSP synthase</shortName>
        <shortName evidence="7">EPSPS</shortName>
    </alternativeName>
</protein>
<feature type="binding site" evidence="7">
    <location>
        <position position="35"/>
    </location>
    <ligand>
        <name>3-phosphoshikimate</name>
        <dbReference type="ChEBI" id="CHEBI:145989"/>
    </ligand>
</feature>
<keyword evidence="3 7" id="KW-0028">Amino-acid biosynthesis</keyword>
<feature type="active site" description="Proton acceptor" evidence="7">
    <location>
        <position position="326"/>
    </location>
</feature>
<feature type="binding site" evidence="7">
    <location>
        <position position="135"/>
    </location>
    <ligand>
        <name>phosphoenolpyruvate</name>
        <dbReference type="ChEBI" id="CHEBI:58702"/>
    </ligand>
</feature>
<dbReference type="CDD" id="cd01556">
    <property type="entry name" value="EPSP_synthase"/>
    <property type="match status" value="1"/>
</dbReference>
<feature type="binding site" evidence="7">
    <location>
        <position position="107"/>
    </location>
    <ligand>
        <name>phosphoenolpyruvate</name>
        <dbReference type="ChEBI" id="CHEBI:58702"/>
    </ligand>
</feature>
<dbReference type="PANTHER" id="PTHR21090">
    <property type="entry name" value="AROM/DEHYDROQUINATE SYNTHASE"/>
    <property type="match status" value="1"/>
</dbReference>
<comment type="function">
    <text evidence="7">Catalyzes the transfer of the enolpyruvyl moiety of phosphoenolpyruvate (PEP) to the 5-hydroxyl of shikimate-3-phosphate (S3P) to produce enolpyruvyl shikimate-3-phosphate and inorganic phosphate.</text>
</comment>
<name>A0A9D2BIF2_9FIRM</name>
<feature type="binding site" evidence="7">
    <location>
        <position position="39"/>
    </location>
    <ligand>
        <name>3-phosphoshikimate</name>
        <dbReference type="ChEBI" id="CHEBI:145989"/>
    </ligand>
</feature>
<dbReference type="InterPro" id="IPR001986">
    <property type="entry name" value="Enolpyruvate_Tfrase_dom"/>
</dbReference>
<dbReference type="NCBIfam" id="TIGR01356">
    <property type="entry name" value="aroA"/>
    <property type="match status" value="1"/>
</dbReference>
<dbReference type="InterPro" id="IPR006264">
    <property type="entry name" value="EPSP_synthase"/>
</dbReference>
<dbReference type="Gene3D" id="3.65.10.10">
    <property type="entry name" value="Enolpyruvate transferase domain"/>
    <property type="match status" value="2"/>
</dbReference>
<reference evidence="9" key="2">
    <citation type="submission" date="2021-04" db="EMBL/GenBank/DDBJ databases">
        <authorList>
            <person name="Gilroy R."/>
        </authorList>
    </citation>
    <scope>NUCLEOTIDE SEQUENCE</scope>
    <source>
        <strain evidence="9">CHK183-1962</strain>
    </source>
</reference>
<dbReference type="HAMAP" id="MF_00210">
    <property type="entry name" value="EPSP_synth"/>
    <property type="match status" value="1"/>
</dbReference>
<evidence type="ECO:0000313" key="10">
    <source>
        <dbReference type="Proteomes" id="UP000886890"/>
    </source>
</evidence>
<evidence type="ECO:0000256" key="4">
    <source>
        <dbReference type="ARBA" id="ARBA00022679"/>
    </source>
</evidence>
<dbReference type="GO" id="GO:0009073">
    <property type="term" value="P:aromatic amino acid family biosynthetic process"/>
    <property type="evidence" value="ECO:0007669"/>
    <property type="project" value="UniProtKB-KW"/>
</dbReference>
<keyword evidence="4 7" id="KW-0808">Transferase</keyword>
<dbReference type="SUPFAM" id="SSF55205">
    <property type="entry name" value="EPT/RTPC-like"/>
    <property type="match status" value="1"/>
</dbReference>
<dbReference type="AlphaFoldDB" id="A0A9D2BIF2"/>
<feature type="binding site" evidence="7">
    <location>
        <position position="425"/>
    </location>
    <ligand>
        <name>phosphoenolpyruvate</name>
        <dbReference type="ChEBI" id="CHEBI:58702"/>
    </ligand>
</feature>
<feature type="binding site" evidence="7">
    <location>
        <position position="400"/>
    </location>
    <ligand>
        <name>phosphoenolpyruvate</name>
        <dbReference type="ChEBI" id="CHEBI:58702"/>
    </ligand>
</feature>
<dbReference type="GO" id="GO:0009423">
    <property type="term" value="P:chorismate biosynthetic process"/>
    <property type="evidence" value="ECO:0007669"/>
    <property type="project" value="UniProtKB-UniRule"/>
</dbReference>
<comment type="caution">
    <text evidence="7">Lacks conserved residue(s) required for the propagation of feature annotation.</text>
</comment>
<feature type="binding site" evidence="7">
    <location>
        <position position="182"/>
    </location>
    <ligand>
        <name>3-phosphoshikimate</name>
        <dbReference type="ChEBI" id="CHEBI:145989"/>
    </ligand>
</feature>
<reference evidence="9" key="1">
    <citation type="journal article" date="2021" name="PeerJ">
        <title>Extensive microbial diversity within the chicken gut microbiome revealed by metagenomics and culture.</title>
        <authorList>
            <person name="Gilroy R."/>
            <person name="Ravi A."/>
            <person name="Getino M."/>
            <person name="Pursley I."/>
            <person name="Horton D.L."/>
            <person name="Alikhan N.F."/>
            <person name="Baker D."/>
            <person name="Gharbi K."/>
            <person name="Hall N."/>
            <person name="Watson M."/>
            <person name="Adriaenssens E.M."/>
            <person name="Foster-Nyarko E."/>
            <person name="Jarju S."/>
            <person name="Secka A."/>
            <person name="Antonio M."/>
            <person name="Oren A."/>
            <person name="Chaudhuri R.R."/>
            <person name="La Ragione R."/>
            <person name="Hildebrand F."/>
            <person name="Pallen M.J."/>
        </authorList>
    </citation>
    <scope>NUCLEOTIDE SEQUENCE</scope>
    <source>
        <strain evidence="9">CHK183-1962</strain>
    </source>
</reference>
<dbReference type="GO" id="GO:0008652">
    <property type="term" value="P:amino acid biosynthetic process"/>
    <property type="evidence" value="ECO:0007669"/>
    <property type="project" value="UniProtKB-KW"/>
</dbReference>
<feature type="binding site" evidence="7">
    <location>
        <position position="34"/>
    </location>
    <ligand>
        <name>phosphoenolpyruvate</name>
        <dbReference type="ChEBI" id="CHEBI:58702"/>
    </ligand>
</feature>
<evidence type="ECO:0000259" key="8">
    <source>
        <dbReference type="Pfam" id="PF00275"/>
    </source>
</evidence>
<evidence type="ECO:0000256" key="2">
    <source>
        <dbReference type="ARBA" id="ARBA00009948"/>
    </source>
</evidence>
<sequence length="452" mass="49203">MQQTITGGITVENLYHVPKASGKEPVIVTVPGSKSITNRALLLAALSEGPCLLRGVLFSDDSRAVLSCLEELGFELRIREEAKEVCIVGTGGRIPNPNARLNVRSAGTAARFLTVFLAFAGGDYQMDASGQMKKRPMEPLLSILRNAGAVITCQEEEGHFPFRLQAQHLDLTEVTVDTTISSQFASAFLMTGTLLPNGLKVKMEGDRTQGAYIRITRKMMEQFGVQVQEMDGSIQIPGGQKTCLTEYDIEPDVSGACYFYGMAPLLGIDVTVRGIHPDSMQGDLKFLSVLEQMGCPSEDTKTGICVRGSRMQEFRGVTVNMKEFSDQTMTLAAIAPFASTETKITNIGHIRFQESDRITAICTELQRMGIDCRELPGEDGILIRPGIPGKATIETYDDHRIAMAFSLPGLKTGNITISNPGCCRKTFENYFDLLTELFGNNRSANGADTSVG</sequence>
<comment type="caution">
    <text evidence="9">The sequence shown here is derived from an EMBL/GenBank/DDBJ whole genome shotgun (WGS) entry which is preliminary data.</text>
</comment>
<feature type="binding site" evidence="7">
    <location>
        <position position="357"/>
    </location>
    <ligand>
        <name>phosphoenolpyruvate</name>
        <dbReference type="ChEBI" id="CHEBI:58702"/>
    </ligand>
</feature>
<dbReference type="Pfam" id="PF00275">
    <property type="entry name" value="EPSP_synthase"/>
    <property type="match status" value="1"/>
</dbReference>
<dbReference type="EC" id="2.5.1.19" evidence="7"/>
<gene>
    <name evidence="7 9" type="primary">aroA</name>
    <name evidence="9" type="ORF">H9734_09295</name>
</gene>
<evidence type="ECO:0000256" key="5">
    <source>
        <dbReference type="ARBA" id="ARBA00023141"/>
    </source>
</evidence>
<evidence type="ECO:0000256" key="7">
    <source>
        <dbReference type="HAMAP-Rule" id="MF_00210"/>
    </source>
</evidence>
<evidence type="ECO:0000256" key="6">
    <source>
        <dbReference type="ARBA" id="ARBA00044633"/>
    </source>
</evidence>
<feature type="binding site" evidence="7">
    <location>
        <position position="34"/>
    </location>
    <ligand>
        <name>3-phosphoshikimate</name>
        <dbReference type="ChEBI" id="CHEBI:145989"/>
    </ligand>
</feature>